<dbReference type="Pfam" id="PF01810">
    <property type="entry name" value="LysE"/>
    <property type="match status" value="1"/>
</dbReference>
<evidence type="ECO:0000313" key="7">
    <source>
        <dbReference type="EMBL" id="RDB54856.1"/>
    </source>
</evidence>
<dbReference type="AlphaFoldDB" id="A0A369L9I9"/>
<dbReference type="InterPro" id="IPR001123">
    <property type="entry name" value="LeuE-type"/>
</dbReference>
<evidence type="ECO:0000256" key="3">
    <source>
        <dbReference type="ARBA" id="ARBA00022692"/>
    </source>
</evidence>
<feature type="transmembrane region" description="Helical" evidence="6">
    <location>
        <begin position="49"/>
        <end position="70"/>
    </location>
</feature>
<dbReference type="GO" id="GO:0005886">
    <property type="term" value="C:plasma membrane"/>
    <property type="evidence" value="ECO:0007669"/>
    <property type="project" value="UniProtKB-SubCell"/>
</dbReference>
<keyword evidence="2" id="KW-1003">Cell membrane</keyword>
<evidence type="ECO:0000256" key="5">
    <source>
        <dbReference type="ARBA" id="ARBA00023136"/>
    </source>
</evidence>
<accession>A0A369L9I9</accession>
<reference evidence="7 8" key="1">
    <citation type="journal article" date="2018" name="Elife">
        <title>Discovery and characterization of a prevalent human gut bacterial enzyme sufficient for the inactivation of a family of plant toxins.</title>
        <authorList>
            <person name="Koppel N."/>
            <person name="Bisanz J.E."/>
            <person name="Pandelia M.E."/>
            <person name="Turnbaugh P.J."/>
            <person name="Balskus E.P."/>
        </authorList>
    </citation>
    <scope>NUCLEOTIDE SEQUENCE [LARGE SCALE GENOMIC DNA]</scope>
    <source>
        <strain evidence="8">anaerobia AP69FAA</strain>
    </source>
</reference>
<organism evidence="7 8">
    <name type="scientific">Senegalimassilia anaerobia</name>
    <dbReference type="NCBI Taxonomy" id="1473216"/>
    <lineage>
        <taxon>Bacteria</taxon>
        <taxon>Bacillati</taxon>
        <taxon>Actinomycetota</taxon>
        <taxon>Coriobacteriia</taxon>
        <taxon>Coriobacteriales</taxon>
        <taxon>Coriobacteriaceae</taxon>
        <taxon>Senegalimassilia</taxon>
    </lineage>
</organism>
<keyword evidence="4 6" id="KW-1133">Transmembrane helix</keyword>
<name>A0A369L9I9_9ACTN</name>
<dbReference type="PANTHER" id="PTHR30086">
    <property type="entry name" value="ARGININE EXPORTER PROTEIN ARGO"/>
    <property type="match status" value="1"/>
</dbReference>
<dbReference type="OrthoDB" id="5638726at2"/>
<evidence type="ECO:0000256" key="1">
    <source>
        <dbReference type="ARBA" id="ARBA00004651"/>
    </source>
</evidence>
<evidence type="ECO:0000313" key="8">
    <source>
        <dbReference type="Proteomes" id="UP000253792"/>
    </source>
</evidence>
<evidence type="ECO:0000256" key="4">
    <source>
        <dbReference type="ARBA" id="ARBA00022989"/>
    </source>
</evidence>
<dbReference type="GO" id="GO:0015171">
    <property type="term" value="F:amino acid transmembrane transporter activity"/>
    <property type="evidence" value="ECO:0007669"/>
    <property type="project" value="TreeGrafter"/>
</dbReference>
<feature type="transmembrane region" description="Helical" evidence="6">
    <location>
        <begin position="126"/>
        <end position="145"/>
    </location>
</feature>
<dbReference type="PANTHER" id="PTHR30086:SF20">
    <property type="entry name" value="ARGININE EXPORTER PROTEIN ARGO-RELATED"/>
    <property type="match status" value="1"/>
</dbReference>
<comment type="caution">
    <text evidence="7">The sequence shown here is derived from an EMBL/GenBank/DDBJ whole genome shotgun (WGS) entry which is preliminary data.</text>
</comment>
<gene>
    <name evidence="7" type="ORF">C1880_08145</name>
</gene>
<feature type="transmembrane region" description="Helical" evidence="6">
    <location>
        <begin position="20"/>
        <end position="43"/>
    </location>
</feature>
<keyword evidence="8" id="KW-1185">Reference proteome</keyword>
<sequence length="182" mass="19512">MQNLFVINSALSHRLGRAMATALVVVFWDVSLALACFFGAGALMDALPWLRSIVLGLGGLLVVCIGVGLIRSEADISCDKDMNHPFAKIILASFVVTWLNPQAIVDGTIMLGAFRAALPPGGDPCFIAGFATASFVWFNTLALVFNRLGSKINVRALTWVNRVCGVMITLYGLKLLSTLVLL</sequence>
<proteinExistence type="predicted"/>
<feature type="transmembrane region" description="Helical" evidence="6">
    <location>
        <begin position="157"/>
        <end position="181"/>
    </location>
</feature>
<feature type="transmembrane region" description="Helical" evidence="6">
    <location>
        <begin position="90"/>
        <end position="114"/>
    </location>
</feature>
<dbReference type="EMBL" id="PPTP01000007">
    <property type="protein sequence ID" value="RDB54856.1"/>
    <property type="molecule type" value="Genomic_DNA"/>
</dbReference>
<evidence type="ECO:0000256" key="6">
    <source>
        <dbReference type="SAM" id="Phobius"/>
    </source>
</evidence>
<protein>
    <submittedName>
        <fullName evidence="7">L-lysine permease</fullName>
    </submittedName>
</protein>
<evidence type="ECO:0000256" key="2">
    <source>
        <dbReference type="ARBA" id="ARBA00022475"/>
    </source>
</evidence>
<dbReference type="Proteomes" id="UP000253792">
    <property type="component" value="Unassembled WGS sequence"/>
</dbReference>
<keyword evidence="3 6" id="KW-0812">Transmembrane</keyword>
<keyword evidence="5 6" id="KW-0472">Membrane</keyword>
<comment type="subcellular location">
    <subcellularLocation>
        <location evidence="1">Cell membrane</location>
        <topology evidence="1">Multi-pass membrane protein</topology>
    </subcellularLocation>
</comment>